<dbReference type="CDD" id="cd18870">
    <property type="entry name" value="NUDIX_AcylCoAdiphos_Nudt19"/>
    <property type="match status" value="1"/>
</dbReference>
<dbReference type="PANTHER" id="PTHR12318:SF0">
    <property type="entry name" value="ACYL-COENZYME A DIPHOSPHATASE NUDT19"/>
    <property type="match status" value="1"/>
</dbReference>
<keyword evidence="3" id="KW-0479">Metal-binding</keyword>
<gene>
    <name evidence="8" type="ORF">J108_15985</name>
</gene>
<dbReference type="InterPro" id="IPR015797">
    <property type="entry name" value="NUDIX_hydrolase-like_dom_sf"/>
</dbReference>
<feature type="domain" description="Nudix hydrolase" evidence="7">
    <location>
        <begin position="28"/>
        <end position="231"/>
    </location>
</feature>
<keyword evidence="5" id="KW-0460">Magnesium</keyword>
<evidence type="ECO:0000256" key="2">
    <source>
        <dbReference type="ARBA" id="ARBA00001946"/>
    </source>
</evidence>
<evidence type="ECO:0000256" key="6">
    <source>
        <dbReference type="ARBA" id="ARBA00023211"/>
    </source>
</evidence>
<name>A0A829HS39_9MYCO</name>
<evidence type="ECO:0000313" key="8">
    <source>
        <dbReference type="EMBL" id="EPQ22544.1"/>
    </source>
</evidence>
<dbReference type="AlphaFoldDB" id="A0A829HS39"/>
<evidence type="ECO:0000256" key="3">
    <source>
        <dbReference type="ARBA" id="ARBA00022723"/>
    </source>
</evidence>
<reference evidence="8 9" key="1">
    <citation type="journal article" date="2013" name="Genome Announc.">
        <title>Genome Sequence of an Epidemic Isolate of Mycobacterium abscessus subsp. bolletii from Rio de Janeiro, Brazil.</title>
        <authorList>
            <person name="Davidson R.M."/>
            <person name="Reynolds P.R."/>
            <person name="Farias-Hesson E."/>
            <person name="Duarte R.S."/>
            <person name="Jackson M."/>
            <person name="Strong M."/>
        </authorList>
    </citation>
    <scope>NUCLEOTIDE SEQUENCE [LARGE SCALE GENOMIC DNA]</scope>
    <source>
        <strain evidence="8 9">CRM-0020</strain>
    </source>
</reference>
<evidence type="ECO:0000259" key="7">
    <source>
        <dbReference type="PROSITE" id="PS51462"/>
    </source>
</evidence>
<dbReference type="GO" id="GO:0046872">
    <property type="term" value="F:metal ion binding"/>
    <property type="evidence" value="ECO:0007669"/>
    <property type="project" value="UniProtKB-KW"/>
</dbReference>
<dbReference type="EMBL" id="ATFQ01000024">
    <property type="protein sequence ID" value="EPQ22544.1"/>
    <property type="molecule type" value="Genomic_DNA"/>
</dbReference>
<keyword evidence="6" id="KW-0464">Manganese</keyword>
<evidence type="ECO:0000256" key="4">
    <source>
        <dbReference type="ARBA" id="ARBA00022801"/>
    </source>
</evidence>
<sequence>MPAPGQPTVRSSVQSEGILPMTAATPPEPKPAATVVLIRDGAVGVEAFLMRRDNAMAFAGGMTVFPGGGVDSRDMHADVPWLGPDVDWWAHQFGVTPELASALVCAAARETFEECGVLFAGTSENSIVEDAAVYHQARKDLSDKTLSFAEFLQREGLQLRADLLRPWANWITPEAEPRRYDTFFFVAALPAGQDADGNNTEAVASGWQTPAAAIAAFTERRSFLLPPTWSQLDAVSSAGASVAEVLGVARSIAPIMPILTEQDGRWVVQFDDVDRYEAARQGAVEIPEVTGPELS</sequence>
<protein>
    <submittedName>
        <fullName evidence="8">NUDIX hydrolase</fullName>
    </submittedName>
</protein>
<dbReference type="GO" id="GO:0016818">
    <property type="term" value="F:hydrolase activity, acting on acid anhydrides, in phosphorus-containing anhydrides"/>
    <property type="evidence" value="ECO:0007669"/>
    <property type="project" value="InterPro"/>
</dbReference>
<dbReference type="PROSITE" id="PS51462">
    <property type="entry name" value="NUDIX"/>
    <property type="match status" value="1"/>
</dbReference>
<dbReference type="Proteomes" id="UP000014969">
    <property type="component" value="Unassembled WGS sequence"/>
</dbReference>
<comment type="cofactor">
    <cofactor evidence="2">
        <name>Mg(2+)</name>
        <dbReference type="ChEBI" id="CHEBI:18420"/>
    </cofactor>
</comment>
<dbReference type="PANTHER" id="PTHR12318">
    <property type="entry name" value="TESTOSTERONE-REGULATED PROTEIN RP2"/>
    <property type="match status" value="1"/>
</dbReference>
<dbReference type="InterPro" id="IPR000086">
    <property type="entry name" value="NUDIX_hydrolase_dom"/>
</dbReference>
<comment type="cofactor">
    <cofactor evidence="1">
        <name>Mn(2+)</name>
        <dbReference type="ChEBI" id="CHEBI:29035"/>
    </cofactor>
</comment>
<evidence type="ECO:0000256" key="1">
    <source>
        <dbReference type="ARBA" id="ARBA00001936"/>
    </source>
</evidence>
<organism evidence="8 9">
    <name type="scientific">Mycobacteroides abscessus subsp. bolletii CRM-0020</name>
    <dbReference type="NCBI Taxonomy" id="1306401"/>
    <lineage>
        <taxon>Bacteria</taxon>
        <taxon>Bacillati</taxon>
        <taxon>Actinomycetota</taxon>
        <taxon>Actinomycetes</taxon>
        <taxon>Mycobacteriales</taxon>
        <taxon>Mycobacteriaceae</taxon>
        <taxon>Mycobacteroides</taxon>
        <taxon>Mycobacteroides abscessus</taxon>
    </lineage>
</organism>
<comment type="caution">
    <text evidence="8">The sequence shown here is derived from an EMBL/GenBank/DDBJ whole genome shotgun (WGS) entry which is preliminary data.</text>
</comment>
<proteinExistence type="predicted"/>
<accession>A0A829HS39</accession>
<dbReference type="Gene3D" id="3.90.79.10">
    <property type="entry name" value="Nucleoside Triphosphate Pyrophosphohydrolase"/>
    <property type="match status" value="1"/>
</dbReference>
<dbReference type="InterPro" id="IPR039121">
    <property type="entry name" value="NUDT19"/>
</dbReference>
<keyword evidence="4 8" id="KW-0378">Hydrolase</keyword>
<dbReference type="SUPFAM" id="SSF55811">
    <property type="entry name" value="Nudix"/>
    <property type="match status" value="1"/>
</dbReference>
<evidence type="ECO:0000313" key="9">
    <source>
        <dbReference type="Proteomes" id="UP000014969"/>
    </source>
</evidence>
<evidence type="ECO:0000256" key="5">
    <source>
        <dbReference type="ARBA" id="ARBA00022842"/>
    </source>
</evidence>